<keyword evidence="1" id="KW-1133">Transmembrane helix</keyword>
<organism evidence="3">
    <name type="scientific">Spongospora subterranea</name>
    <dbReference type="NCBI Taxonomy" id="70186"/>
    <lineage>
        <taxon>Eukaryota</taxon>
        <taxon>Sar</taxon>
        <taxon>Rhizaria</taxon>
        <taxon>Endomyxa</taxon>
        <taxon>Phytomyxea</taxon>
        <taxon>Plasmodiophorida</taxon>
        <taxon>Plasmodiophoridae</taxon>
        <taxon>Spongospora</taxon>
    </lineage>
</organism>
<evidence type="ECO:0000313" key="3">
    <source>
        <dbReference type="EMBL" id="CRZ02230.1"/>
    </source>
</evidence>
<evidence type="ECO:0000256" key="2">
    <source>
        <dbReference type="SAM" id="SignalP"/>
    </source>
</evidence>
<feature type="non-terminal residue" evidence="3">
    <location>
        <position position="1"/>
    </location>
</feature>
<accession>A0A0H5QJE1</accession>
<protein>
    <submittedName>
        <fullName evidence="3">Uncharacterized protein</fullName>
    </submittedName>
</protein>
<sequence length="176" mass="19866">SIAAMNRIMILCFGLIVWSPCLLLTCSADDEDDLDLVPRPRPSSIIDRILLCVYRCHSSPTAIRLMTVLVRATFTIAYIDSSYPKSFPNWSKESLLMMVAFNQLLVLNLNYSRPIKQVYELYSLIWAAFLLLVCSGSGFFHYVAVSLAIVPFLVRILMACLSPLAQIILVYVNHLD</sequence>
<reference evidence="3" key="1">
    <citation type="submission" date="2015-04" db="EMBL/GenBank/DDBJ databases">
        <title>The genome sequence of the plant pathogenic Rhizarian Plasmodiophora brassicae reveals insights in its biotrophic life cycle and the origin of chitin synthesis.</title>
        <authorList>
            <person name="Schwelm A."/>
            <person name="Fogelqvist J."/>
            <person name="Knaust A."/>
            <person name="Julke S."/>
            <person name="Lilja T."/>
            <person name="Dhandapani V."/>
            <person name="Bonilla-Rosso G."/>
            <person name="Karlsson M."/>
            <person name="Shevchenko A."/>
            <person name="Choi S.R."/>
            <person name="Kim H.G."/>
            <person name="Park J.Y."/>
            <person name="Lim Y.P."/>
            <person name="Ludwig-Muller J."/>
            <person name="Dixelius C."/>
        </authorList>
    </citation>
    <scope>NUCLEOTIDE SEQUENCE</scope>
    <source>
        <tissue evidence="3">Potato root galls</tissue>
    </source>
</reference>
<evidence type="ECO:0000256" key="1">
    <source>
        <dbReference type="SAM" id="Phobius"/>
    </source>
</evidence>
<feature type="signal peptide" evidence="2">
    <location>
        <begin position="1"/>
        <end position="28"/>
    </location>
</feature>
<keyword evidence="1" id="KW-0812">Transmembrane</keyword>
<feature type="non-terminal residue" evidence="3">
    <location>
        <position position="176"/>
    </location>
</feature>
<keyword evidence="2" id="KW-0732">Signal</keyword>
<proteinExistence type="predicted"/>
<dbReference type="AlphaFoldDB" id="A0A0H5QJE1"/>
<feature type="transmembrane region" description="Helical" evidence="1">
    <location>
        <begin position="149"/>
        <end position="172"/>
    </location>
</feature>
<name>A0A0H5QJE1_9EUKA</name>
<feature type="transmembrane region" description="Helical" evidence="1">
    <location>
        <begin position="123"/>
        <end position="143"/>
    </location>
</feature>
<keyword evidence="1" id="KW-0472">Membrane</keyword>
<feature type="chain" id="PRO_5005222651" evidence="2">
    <location>
        <begin position="29"/>
        <end position="176"/>
    </location>
</feature>
<dbReference type="EMBL" id="HACM01001788">
    <property type="protein sequence ID" value="CRZ02230.1"/>
    <property type="molecule type" value="Transcribed_RNA"/>
</dbReference>